<dbReference type="InterPro" id="IPR050778">
    <property type="entry name" value="Cueball_EGF_LRP_Nidogen"/>
</dbReference>
<dbReference type="SUPFAM" id="SSF63825">
    <property type="entry name" value="YWTD domain"/>
    <property type="match status" value="1"/>
</dbReference>
<keyword evidence="2" id="KW-1185">Reference proteome</keyword>
<organism evidence="1 2">
    <name type="scientific">Nematostella vectensis</name>
    <name type="common">Starlet sea anemone</name>
    <dbReference type="NCBI Taxonomy" id="45351"/>
    <lineage>
        <taxon>Eukaryota</taxon>
        <taxon>Metazoa</taxon>
        <taxon>Cnidaria</taxon>
        <taxon>Anthozoa</taxon>
        <taxon>Hexacorallia</taxon>
        <taxon>Actiniaria</taxon>
        <taxon>Edwardsiidae</taxon>
        <taxon>Nematostella</taxon>
    </lineage>
</organism>
<sequence length="76" mass="8548">QVVIQAGVVTPEGIAVDWVARNLYFSDRVQDKIMVSTLTGRHMKTLLDNLGEPRALVVDPSQGLYCRIKPFKKVHQ</sequence>
<reference evidence="1 2" key="1">
    <citation type="journal article" date="2007" name="Science">
        <title>Sea anemone genome reveals ancestral eumetazoan gene repertoire and genomic organization.</title>
        <authorList>
            <person name="Putnam N.H."/>
            <person name="Srivastava M."/>
            <person name="Hellsten U."/>
            <person name="Dirks B."/>
            <person name="Chapman J."/>
            <person name="Salamov A."/>
            <person name="Terry A."/>
            <person name="Shapiro H."/>
            <person name="Lindquist E."/>
            <person name="Kapitonov V.V."/>
            <person name="Jurka J."/>
            <person name="Genikhovich G."/>
            <person name="Grigoriev I.V."/>
            <person name="Lucas S.M."/>
            <person name="Steele R.E."/>
            <person name="Finnerty J.R."/>
            <person name="Technau U."/>
            <person name="Martindale M.Q."/>
            <person name="Rokhsar D.S."/>
        </authorList>
    </citation>
    <scope>NUCLEOTIDE SEQUENCE [LARGE SCALE GENOMIC DNA]</scope>
    <source>
        <strain evidence="2">CH2 X CH6</strain>
    </source>
</reference>
<dbReference type="Proteomes" id="UP000001593">
    <property type="component" value="Unassembled WGS sequence"/>
</dbReference>
<proteinExistence type="predicted"/>
<dbReference type="EMBL" id="DS470490">
    <property type="protein sequence ID" value="EDO29516.1"/>
    <property type="molecule type" value="Genomic_DNA"/>
</dbReference>
<accession>A7T3F1</accession>
<dbReference type="InParanoid" id="A7T3F1"/>
<dbReference type="AlphaFoldDB" id="A7T3F1"/>
<name>A7T3F1_NEMVE</name>
<evidence type="ECO:0000313" key="1">
    <source>
        <dbReference type="EMBL" id="EDO29516.1"/>
    </source>
</evidence>
<evidence type="ECO:0000313" key="2">
    <source>
        <dbReference type="Proteomes" id="UP000001593"/>
    </source>
</evidence>
<feature type="non-terminal residue" evidence="1">
    <location>
        <position position="1"/>
    </location>
</feature>
<protein>
    <submittedName>
        <fullName evidence="1">Uncharacterized protein</fullName>
    </submittedName>
</protein>
<dbReference type="InterPro" id="IPR000033">
    <property type="entry name" value="LDLR_classB_rpt"/>
</dbReference>
<dbReference type="PhylomeDB" id="A7T3F1"/>
<dbReference type="Gene3D" id="2.120.10.30">
    <property type="entry name" value="TolB, C-terminal domain"/>
    <property type="match status" value="1"/>
</dbReference>
<dbReference type="HOGENOM" id="CLU_2661639_0_0_1"/>
<dbReference type="PANTHER" id="PTHR46513">
    <property type="entry name" value="VITELLOGENIN RECEPTOR-LIKE PROTEIN-RELATED-RELATED"/>
    <property type="match status" value="1"/>
</dbReference>
<dbReference type="STRING" id="45351.A7T3F1"/>
<dbReference type="InterPro" id="IPR011042">
    <property type="entry name" value="6-blade_b-propeller_TolB-like"/>
</dbReference>
<dbReference type="SMART" id="SM00135">
    <property type="entry name" value="LY"/>
    <property type="match status" value="1"/>
</dbReference>
<gene>
    <name evidence="1" type="ORF">NEMVEDRAFT_v1g144279</name>
</gene>
<dbReference type="Pfam" id="PF00058">
    <property type="entry name" value="Ldl_recept_b"/>
    <property type="match status" value="1"/>
</dbReference>
<dbReference type="eggNOG" id="KOG1215">
    <property type="taxonomic scope" value="Eukaryota"/>
</dbReference>